<evidence type="ECO:0000313" key="2">
    <source>
        <dbReference type="EMBL" id="RCG29071.1"/>
    </source>
</evidence>
<evidence type="ECO:0000313" key="3">
    <source>
        <dbReference type="Proteomes" id="UP000253094"/>
    </source>
</evidence>
<sequence>MATTAHRPVTALVVGWFSFSRGEATAGDVLSMEAVRARLTSAGVRHDVAWSSVMCPDGGLRLDDAPPERYTHLIFVCGPAHGRPVRELHERFAHCRRIAIGVTVVDAADPAVTGFHEVLPRDAPDGSAWPDLAGGPVMGAVPVVGVLLVHAQPEYGDDQRHGDVTRLLSSWLNDLDCARLPLDSRLDPRDWRSSATPAQFESLLRRVDVVVTTRLHGLVLALKNGVPALAVDPVAGGGKVTAQARAWRWPAALPAEELRRPTLDEHLTWCLSDPGRLAAERAAGPARDSVEARLHHLLSFLR</sequence>
<name>A0A367FFJ9_9ACTN</name>
<dbReference type="OrthoDB" id="1491277at2"/>
<reference evidence="2 3" key="1">
    <citation type="submission" date="2018-06" db="EMBL/GenBank/DDBJ databases">
        <title>Sphaerisporangium craniellae sp. nov., isolated from a marine sponge in the South China Sea.</title>
        <authorList>
            <person name="Li L."/>
        </authorList>
    </citation>
    <scope>NUCLEOTIDE SEQUENCE [LARGE SCALE GENOMIC DNA]</scope>
    <source>
        <strain evidence="2 3">CCTCC AA 208026</strain>
    </source>
</reference>
<dbReference type="EMBL" id="QOIL01000012">
    <property type="protein sequence ID" value="RCG29071.1"/>
    <property type="molecule type" value="Genomic_DNA"/>
</dbReference>
<dbReference type="InterPro" id="IPR007345">
    <property type="entry name" value="Polysacch_pyruvyl_Trfase"/>
</dbReference>
<dbReference type="Pfam" id="PF04230">
    <property type="entry name" value="PS_pyruv_trans"/>
    <property type="match status" value="1"/>
</dbReference>
<evidence type="ECO:0000259" key="1">
    <source>
        <dbReference type="Pfam" id="PF04230"/>
    </source>
</evidence>
<comment type="caution">
    <text evidence="2">The sequence shown here is derived from an EMBL/GenBank/DDBJ whole genome shotgun (WGS) entry which is preliminary data.</text>
</comment>
<keyword evidence="3" id="KW-1185">Reference proteome</keyword>
<organism evidence="2 3">
    <name type="scientific">Sphaerisporangium album</name>
    <dbReference type="NCBI Taxonomy" id="509200"/>
    <lineage>
        <taxon>Bacteria</taxon>
        <taxon>Bacillati</taxon>
        <taxon>Actinomycetota</taxon>
        <taxon>Actinomycetes</taxon>
        <taxon>Streptosporangiales</taxon>
        <taxon>Streptosporangiaceae</taxon>
        <taxon>Sphaerisporangium</taxon>
    </lineage>
</organism>
<dbReference type="Proteomes" id="UP000253094">
    <property type="component" value="Unassembled WGS sequence"/>
</dbReference>
<dbReference type="GO" id="GO:0016740">
    <property type="term" value="F:transferase activity"/>
    <property type="evidence" value="ECO:0007669"/>
    <property type="project" value="UniProtKB-KW"/>
</dbReference>
<dbReference type="AlphaFoldDB" id="A0A367FFJ9"/>
<protein>
    <submittedName>
        <fullName evidence="2">Polysaccharide pyruvyl transferase family protein</fullName>
    </submittedName>
</protein>
<keyword evidence="2" id="KW-0808">Transferase</keyword>
<gene>
    <name evidence="2" type="ORF">DQ384_22295</name>
</gene>
<accession>A0A367FFJ9</accession>
<proteinExistence type="predicted"/>
<dbReference type="RefSeq" id="WP_114030793.1">
    <property type="nucleotide sequence ID" value="NZ_QOIL01000012.1"/>
</dbReference>
<feature type="domain" description="Polysaccharide pyruvyl transferase" evidence="1">
    <location>
        <begin position="195"/>
        <end position="232"/>
    </location>
</feature>